<dbReference type="GO" id="GO:0003677">
    <property type="term" value="F:DNA binding"/>
    <property type="evidence" value="ECO:0007669"/>
    <property type="project" value="InterPro"/>
</dbReference>
<dbReference type="OrthoDB" id="9800801at2"/>
<dbReference type="Proteomes" id="UP000013996">
    <property type="component" value="Unassembled WGS sequence"/>
</dbReference>
<dbReference type="EC" id="2.1.1.72" evidence="2"/>
<evidence type="ECO:0000313" key="8">
    <source>
        <dbReference type="EMBL" id="EOQ88886.1"/>
    </source>
</evidence>
<comment type="caution">
    <text evidence="8">The sequence shown here is derived from an EMBL/GenBank/DDBJ whole genome shotgun (WGS) entry which is preliminary data.</text>
</comment>
<evidence type="ECO:0000313" key="9">
    <source>
        <dbReference type="Proteomes" id="UP000013996"/>
    </source>
</evidence>
<dbReference type="Pfam" id="PF01555">
    <property type="entry name" value="N6_N4_Mtase"/>
    <property type="match status" value="1"/>
</dbReference>
<keyword evidence="4" id="KW-0808">Transferase</keyword>
<comment type="similarity">
    <text evidence="1">Belongs to the N(4)/N(6)-methyltransferase family.</text>
</comment>
<comment type="catalytic activity">
    <reaction evidence="6">
        <text>a 2'-deoxyadenosine in DNA + S-adenosyl-L-methionine = an N(6)-methyl-2'-deoxyadenosine in DNA + S-adenosyl-L-homocysteine + H(+)</text>
        <dbReference type="Rhea" id="RHEA:15197"/>
        <dbReference type="Rhea" id="RHEA-COMP:12418"/>
        <dbReference type="Rhea" id="RHEA-COMP:12419"/>
        <dbReference type="ChEBI" id="CHEBI:15378"/>
        <dbReference type="ChEBI" id="CHEBI:57856"/>
        <dbReference type="ChEBI" id="CHEBI:59789"/>
        <dbReference type="ChEBI" id="CHEBI:90615"/>
        <dbReference type="ChEBI" id="CHEBI:90616"/>
        <dbReference type="EC" id="2.1.1.72"/>
    </reaction>
</comment>
<evidence type="ECO:0000256" key="2">
    <source>
        <dbReference type="ARBA" id="ARBA00011900"/>
    </source>
</evidence>
<dbReference type="STRING" id="1249483.LEP1GSC202_0812"/>
<dbReference type="AlphaFoldDB" id="A0A5E8HFX4"/>
<protein>
    <recommendedName>
        <fullName evidence="2">site-specific DNA-methyltransferase (adenine-specific)</fullName>
        <ecNumber evidence="2">2.1.1.72</ecNumber>
    </recommendedName>
</protein>
<keyword evidence="3 8" id="KW-0489">Methyltransferase</keyword>
<reference evidence="8 9" key="1">
    <citation type="submission" date="2013-04" db="EMBL/GenBank/DDBJ databases">
        <authorList>
            <person name="Harkins D.M."/>
            <person name="Durkin A.S."/>
            <person name="Brinkac L.M."/>
            <person name="Haft D.H."/>
            <person name="Selengut J.D."/>
            <person name="Sanka R."/>
            <person name="DePew J."/>
            <person name="Purushe J."/>
            <person name="Hartskeerl R.A."/>
            <person name="Ahmed A."/>
            <person name="van der Linden H."/>
            <person name="Goris M.G.A."/>
            <person name="Vinetz J.M."/>
            <person name="Sutton G.G."/>
            <person name="Nierman W.C."/>
            <person name="Fouts D.E."/>
        </authorList>
    </citation>
    <scope>NUCLEOTIDE SEQUENCE [LARGE SCALE GENOMIC DNA]</scope>
    <source>
        <strain evidence="8 9">Sao Paulo</strain>
    </source>
</reference>
<evidence type="ECO:0000256" key="5">
    <source>
        <dbReference type="ARBA" id="ARBA00022691"/>
    </source>
</evidence>
<gene>
    <name evidence="8" type="ORF">LEP1GSC202_0812</name>
</gene>
<dbReference type="PROSITE" id="PS00092">
    <property type="entry name" value="N6_MTASE"/>
    <property type="match status" value="1"/>
</dbReference>
<name>A0A5E8HFX4_9LEPT</name>
<dbReference type="InterPro" id="IPR002295">
    <property type="entry name" value="N4/N6-MTase_EcoPI_Mod-like"/>
</dbReference>
<dbReference type="RefSeq" id="WP_015676475.1">
    <property type="nucleotide sequence ID" value="NZ_AOGX02000015.1"/>
</dbReference>
<dbReference type="PRINTS" id="PR00506">
    <property type="entry name" value="D21N6MTFRASE"/>
</dbReference>
<evidence type="ECO:0000259" key="7">
    <source>
        <dbReference type="Pfam" id="PF01555"/>
    </source>
</evidence>
<dbReference type="EMBL" id="AOGX02000015">
    <property type="protein sequence ID" value="EOQ88886.1"/>
    <property type="molecule type" value="Genomic_DNA"/>
</dbReference>
<dbReference type="Gene3D" id="3.40.50.150">
    <property type="entry name" value="Vaccinia Virus protein VP39"/>
    <property type="match status" value="1"/>
</dbReference>
<dbReference type="SUPFAM" id="SSF53335">
    <property type="entry name" value="S-adenosyl-L-methionine-dependent methyltransferases"/>
    <property type="match status" value="1"/>
</dbReference>
<evidence type="ECO:0000256" key="4">
    <source>
        <dbReference type="ARBA" id="ARBA00022679"/>
    </source>
</evidence>
<dbReference type="GO" id="GO:0009007">
    <property type="term" value="F:site-specific DNA-methyltransferase (adenine-specific) activity"/>
    <property type="evidence" value="ECO:0007669"/>
    <property type="project" value="UniProtKB-EC"/>
</dbReference>
<evidence type="ECO:0000256" key="3">
    <source>
        <dbReference type="ARBA" id="ARBA00022603"/>
    </source>
</evidence>
<evidence type="ECO:0000256" key="1">
    <source>
        <dbReference type="ARBA" id="ARBA00006594"/>
    </source>
</evidence>
<accession>A0A5E8HFX4</accession>
<dbReference type="GO" id="GO:0032259">
    <property type="term" value="P:methylation"/>
    <property type="evidence" value="ECO:0007669"/>
    <property type="project" value="UniProtKB-KW"/>
</dbReference>
<keyword evidence="5" id="KW-0949">S-adenosyl-L-methionine</keyword>
<evidence type="ECO:0000256" key="6">
    <source>
        <dbReference type="ARBA" id="ARBA00047942"/>
    </source>
</evidence>
<dbReference type="InterPro" id="IPR002052">
    <property type="entry name" value="DNA_methylase_N6_adenine_CS"/>
</dbReference>
<dbReference type="InterPro" id="IPR029063">
    <property type="entry name" value="SAM-dependent_MTases_sf"/>
</dbReference>
<dbReference type="InterPro" id="IPR002941">
    <property type="entry name" value="DNA_methylase_N4/N6"/>
</dbReference>
<dbReference type="PIRSF" id="PIRSF015855">
    <property type="entry name" value="TypeIII_Mtase_mKpnI"/>
    <property type="match status" value="1"/>
</dbReference>
<sequence>MTTAPKLPLTSHNLNEDKLRILKEHFPEVFTEGNCIDWDKLRLTLGETLESEDSKERFGLNWPGKRNCFKAIQAPTTATLLPDRGASVDFDTTENLYIEGDNLEVLKLLQKSYLGKVKMIYIDPPYNTGNDFVYPDDYTESLKTYLEFTGQVDAGGRKFSNNTETTGRFHSKWLNMMYPRLFLARNLLREDGVIFISIDDGEVAHLRKVCDEIFGEENSRGMITRNTGTPTGQGNKILVNTIDYILVYSKSDYSNFSGLEFNEDDESIYDQEDEKGRFLIRSLRKTGGEDRKEDRPSMYYPILAPDGTEIYPIGPGGYESRWRCGRGRFLQLSKDGLILWKKSNDEKNEWKPHQKFYLEGRTKQPSNLWNDIEGNKKASIDIKNIFNGKIFDFPKPVELISRCIDISGVNSPSDIILDFFSGSATTAHAVLALNAEDGRNRKFICVQLPEPTRTKKADGTWEESEAYKAGFSTIAEIGKERIRRVIAKLKEEGSANKGKATGGKKTVKIQAFQANEEAPSLGFERTDDQLTHNGGGTEPPLKSQDLGFRVFKLAPSNFPVWNGNLEKSKEALEEVLFATPEFPTNDPVHGTEEAILFEVLLKSGLSLALANPSIRTETIAGKIVYIAEETAYYVLGNSHTAEVFDEIMKRNPSQVVVRESGFGGNDVLKANVHAQFKQMKDVRFLVV</sequence>
<feature type="domain" description="DNA methylase N-4/N-6" evidence="7">
    <location>
        <begin position="117"/>
        <end position="444"/>
    </location>
</feature>
<proteinExistence type="inferred from homology"/>
<organism evidence="8 9">
    <name type="scientific">Leptospira yanagawae serovar Saopaulo str. Sao Paulo = ATCC 700523</name>
    <dbReference type="NCBI Taxonomy" id="1249483"/>
    <lineage>
        <taxon>Bacteria</taxon>
        <taxon>Pseudomonadati</taxon>
        <taxon>Spirochaetota</taxon>
        <taxon>Spirochaetia</taxon>
        <taxon>Leptospirales</taxon>
        <taxon>Leptospiraceae</taxon>
        <taxon>Leptospira</taxon>
    </lineage>
</organism>
<dbReference type="GO" id="GO:0008170">
    <property type="term" value="F:N-methyltransferase activity"/>
    <property type="evidence" value="ECO:0007669"/>
    <property type="project" value="InterPro"/>
</dbReference>